<keyword evidence="11" id="KW-1185">Reference proteome</keyword>
<dbReference type="PANTHER" id="PTHR11647:SF1">
    <property type="entry name" value="COLLAPSIN RESPONSE MEDIATOR PROTEIN"/>
    <property type="match status" value="1"/>
</dbReference>
<dbReference type="InterPro" id="IPR006680">
    <property type="entry name" value="Amidohydro-rel"/>
</dbReference>
<proteinExistence type="inferred from homology"/>
<keyword evidence="3" id="KW-0479">Metal-binding</keyword>
<evidence type="ECO:0000256" key="3">
    <source>
        <dbReference type="ARBA" id="ARBA00022723"/>
    </source>
</evidence>
<evidence type="ECO:0000256" key="7">
    <source>
        <dbReference type="PIRSR" id="PIRSR611778-50"/>
    </source>
</evidence>
<feature type="region of interest" description="Disordered" evidence="8">
    <location>
        <begin position="398"/>
        <end position="469"/>
    </location>
</feature>
<evidence type="ECO:0000259" key="9">
    <source>
        <dbReference type="Pfam" id="PF01979"/>
    </source>
</evidence>
<evidence type="ECO:0000256" key="2">
    <source>
        <dbReference type="ARBA" id="ARBA00008829"/>
    </source>
</evidence>
<gene>
    <name evidence="10" type="ORF">NP493_567g03002</name>
</gene>
<dbReference type="SUPFAM" id="SSF51338">
    <property type="entry name" value="Composite domain of metallo-dependent hydrolases"/>
    <property type="match status" value="1"/>
</dbReference>
<evidence type="ECO:0000256" key="8">
    <source>
        <dbReference type="SAM" id="MobiDB-lite"/>
    </source>
</evidence>
<dbReference type="Proteomes" id="UP001209878">
    <property type="component" value="Unassembled WGS sequence"/>
</dbReference>
<evidence type="ECO:0000256" key="5">
    <source>
        <dbReference type="ARBA" id="ARBA00036696"/>
    </source>
</evidence>
<accession>A0AAD9KV15</accession>
<comment type="catalytic activity">
    <reaction evidence="5">
        <text>5,6-dihydrouracil + H2O = 3-(carbamoylamino)propanoate + H(+)</text>
        <dbReference type="Rhea" id="RHEA:16121"/>
        <dbReference type="ChEBI" id="CHEBI:11892"/>
        <dbReference type="ChEBI" id="CHEBI:15377"/>
        <dbReference type="ChEBI" id="CHEBI:15378"/>
        <dbReference type="ChEBI" id="CHEBI:15901"/>
        <dbReference type="EC" id="3.5.2.2"/>
    </reaction>
</comment>
<sequence>MLVVVVVGGIDTHTHLQMPFMGTVSIDDFYHGTKAAIAGGTTMIMDFVIEQKGESLLEAYEKWRTWADEKVCCDYSLHMGVTWWSQKVADEMQTLVQEKGVNSFKMFMAYKDSFMLNDGELYQVFKHCAALKSLAQVHAENGDVIAQKSMEMVNQGIMGPEGHLLSHPEEVEAEATNRAVCLANQATCPLYVVHVMSKSSADVVSKARREGKVVFGEPIAAGLGVDGHHYYNKCWRHAAGHVLSPPLRPDPTTPGYLMDLLAKYVSYVESVSLFIHSDNCTFNADQKALGKDDFRMIPNGVNGIEDRMSVIWEKGVTSGKMDPCRFVAVTSTTAAKIFNIYPQKGRIAVGSDADIVLWDPNQTRLHVVQGVGRFIPTPANSEYVYGKIRARVQANQPKAVERDPYTGPVVKVNQKMEPPGSSNPILPLPSDNDIHQRPPTTGAQFDDKTPRRPHTRCQNPPGGKSSALW</sequence>
<dbReference type="Gene3D" id="3.20.20.140">
    <property type="entry name" value="Metal-dependent hydrolases"/>
    <property type="match status" value="1"/>
</dbReference>
<dbReference type="GO" id="GO:0046872">
    <property type="term" value="F:metal ion binding"/>
    <property type="evidence" value="ECO:0007669"/>
    <property type="project" value="UniProtKB-KW"/>
</dbReference>
<feature type="modified residue" description="N6-carboxylysine" evidence="7">
    <location>
        <position position="105"/>
    </location>
</feature>
<organism evidence="10 11">
    <name type="scientific">Ridgeia piscesae</name>
    <name type="common">Tubeworm</name>
    <dbReference type="NCBI Taxonomy" id="27915"/>
    <lineage>
        <taxon>Eukaryota</taxon>
        <taxon>Metazoa</taxon>
        <taxon>Spiralia</taxon>
        <taxon>Lophotrochozoa</taxon>
        <taxon>Annelida</taxon>
        <taxon>Polychaeta</taxon>
        <taxon>Sedentaria</taxon>
        <taxon>Canalipalpata</taxon>
        <taxon>Sabellida</taxon>
        <taxon>Siboglinidae</taxon>
        <taxon>Ridgeia</taxon>
    </lineage>
</organism>
<dbReference type="GO" id="GO:0004157">
    <property type="term" value="F:dihydropyrimidinase activity"/>
    <property type="evidence" value="ECO:0007669"/>
    <property type="project" value="UniProtKB-EC"/>
</dbReference>
<evidence type="ECO:0000256" key="4">
    <source>
        <dbReference type="ARBA" id="ARBA00022801"/>
    </source>
</evidence>
<dbReference type="GO" id="GO:0005829">
    <property type="term" value="C:cytosol"/>
    <property type="evidence" value="ECO:0007669"/>
    <property type="project" value="TreeGrafter"/>
</dbReference>
<evidence type="ECO:0000256" key="1">
    <source>
        <dbReference type="ARBA" id="ARBA00001947"/>
    </source>
</evidence>
<name>A0AAD9KV15_RIDPI</name>
<reference evidence="10" key="1">
    <citation type="journal article" date="2023" name="Mol. Biol. Evol.">
        <title>Third-Generation Sequencing Reveals the Adaptive Role of the Epigenome in Three Deep-Sea Polychaetes.</title>
        <authorList>
            <person name="Perez M."/>
            <person name="Aroh O."/>
            <person name="Sun Y."/>
            <person name="Lan Y."/>
            <person name="Juniper S.K."/>
            <person name="Young C.R."/>
            <person name="Angers B."/>
            <person name="Qian P.Y."/>
        </authorList>
    </citation>
    <scope>NUCLEOTIDE SEQUENCE</scope>
    <source>
        <strain evidence="10">R07B-5</strain>
    </source>
</reference>
<dbReference type="EC" id="3.5.2.2" evidence="6"/>
<comment type="cofactor">
    <cofactor evidence="1">
        <name>Zn(2+)</name>
        <dbReference type="ChEBI" id="CHEBI:29105"/>
    </cofactor>
</comment>
<dbReference type="NCBIfam" id="TIGR02033">
    <property type="entry name" value="D-hydantoinase"/>
    <property type="match status" value="1"/>
</dbReference>
<dbReference type="InterPro" id="IPR011059">
    <property type="entry name" value="Metal-dep_hydrolase_composite"/>
</dbReference>
<protein>
    <recommendedName>
        <fullName evidence="6">dihydropyrimidinase</fullName>
        <ecNumber evidence="6">3.5.2.2</ecNumber>
    </recommendedName>
</protein>
<dbReference type="PANTHER" id="PTHR11647">
    <property type="entry name" value="HYDRANTOINASE/DIHYDROPYRIMIDINASE FAMILY MEMBER"/>
    <property type="match status" value="1"/>
</dbReference>
<dbReference type="InterPro" id="IPR032466">
    <property type="entry name" value="Metal_Hydrolase"/>
</dbReference>
<evidence type="ECO:0000313" key="11">
    <source>
        <dbReference type="Proteomes" id="UP001209878"/>
    </source>
</evidence>
<comment type="similarity">
    <text evidence="2">Belongs to the metallo-dependent hydrolases superfamily. Hydantoinase/dihydropyrimidinase family.</text>
</comment>
<dbReference type="InterPro" id="IPR011778">
    <property type="entry name" value="Hydantoinase/dihydroPyrase"/>
</dbReference>
<dbReference type="InterPro" id="IPR050378">
    <property type="entry name" value="Metallo-dep_Hydrolases_sf"/>
</dbReference>
<dbReference type="EMBL" id="JAODUO010000568">
    <property type="protein sequence ID" value="KAK2177976.1"/>
    <property type="molecule type" value="Genomic_DNA"/>
</dbReference>
<dbReference type="CDD" id="cd01314">
    <property type="entry name" value="D-HYD"/>
    <property type="match status" value="1"/>
</dbReference>
<dbReference type="FunFam" id="3.20.20.140:FF:000076">
    <property type="entry name" value="Dihydropyrimidinase like 2"/>
    <property type="match status" value="1"/>
</dbReference>
<keyword evidence="4" id="KW-0378">Hydrolase</keyword>
<dbReference type="GO" id="GO:0006208">
    <property type="term" value="P:pyrimidine nucleobase catabolic process"/>
    <property type="evidence" value="ECO:0007669"/>
    <property type="project" value="TreeGrafter"/>
</dbReference>
<dbReference type="Pfam" id="PF01979">
    <property type="entry name" value="Amidohydro_1"/>
    <property type="match status" value="1"/>
</dbReference>
<feature type="domain" description="Amidohydrolase-related" evidence="9">
    <location>
        <begin position="4"/>
        <end position="362"/>
    </location>
</feature>
<evidence type="ECO:0000313" key="10">
    <source>
        <dbReference type="EMBL" id="KAK2177976.1"/>
    </source>
</evidence>
<dbReference type="AlphaFoldDB" id="A0AAD9KV15"/>
<dbReference type="SUPFAM" id="SSF51556">
    <property type="entry name" value="Metallo-dependent hydrolases"/>
    <property type="match status" value="1"/>
</dbReference>
<comment type="PTM">
    <text evidence="7">Carbamylation allows a single lysine to coordinate two divalent metal cations.</text>
</comment>
<evidence type="ECO:0000256" key="6">
    <source>
        <dbReference type="ARBA" id="ARBA00039113"/>
    </source>
</evidence>
<comment type="caution">
    <text evidence="10">The sequence shown here is derived from an EMBL/GenBank/DDBJ whole genome shotgun (WGS) entry which is preliminary data.</text>
</comment>